<keyword evidence="11 15" id="KW-0448">Lipopolysaccharide biosynthesis</keyword>
<dbReference type="GO" id="GO:0005524">
    <property type="term" value="F:ATP binding"/>
    <property type="evidence" value="ECO:0007669"/>
    <property type="project" value="UniProtKB-UniRule"/>
</dbReference>
<name>A0A5B8SPX5_9GAMM</name>
<keyword evidence="6 15" id="KW-0997">Cell inner membrane</keyword>
<protein>
    <recommendedName>
        <fullName evidence="13 15">3-deoxy-D-manno-octulosonic acid kinase</fullName>
        <shortName evidence="15">Kdo kinase</shortName>
        <ecNumber evidence="4 15">2.7.1.166</ecNumber>
    </recommendedName>
</protein>
<evidence type="ECO:0000256" key="14">
    <source>
        <dbReference type="ARBA" id="ARBA00034417"/>
    </source>
</evidence>
<keyword evidence="12 15" id="KW-0472">Membrane</keyword>
<dbReference type="InterPro" id="IPR011009">
    <property type="entry name" value="Kinase-like_dom_sf"/>
</dbReference>
<dbReference type="OrthoDB" id="6854449at2"/>
<evidence type="ECO:0000256" key="2">
    <source>
        <dbReference type="ARBA" id="ARBA00004713"/>
    </source>
</evidence>
<dbReference type="AlphaFoldDB" id="A0A5B8SPX5"/>
<dbReference type="GO" id="GO:0016773">
    <property type="term" value="F:phosphotransferase activity, alcohol group as acceptor"/>
    <property type="evidence" value="ECO:0007669"/>
    <property type="project" value="UniProtKB-UniRule"/>
</dbReference>
<evidence type="ECO:0000256" key="3">
    <source>
        <dbReference type="ARBA" id="ARBA00010327"/>
    </source>
</evidence>
<dbReference type="UniPathway" id="UPA00958"/>
<evidence type="ECO:0000256" key="5">
    <source>
        <dbReference type="ARBA" id="ARBA00022475"/>
    </source>
</evidence>
<dbReference type="EC" id="2.7.1.166" evidence="4 15"/>
<dbReference type="RefSeq" id="WP_147183447.1">
    <property type="nucleotide sequence ID" value="NZ_CP042382.1"/>
</dbReference>
<evidence type="ECO:0000256" key="7">
    <source>
        <dbReference type="ARBA" id="ARBA00022679"/>
    </source>
</evidence>
<evidence type="ECO:0000313" key="17">
    <source>
        <dbReference type="Proteomes" id="UP000321272"/>
    </source>
</evidence>
<proteinExistence type="inferred from homology"/>
<dbReference type="GO" id="GO:0016301">
    <property type="term" value="F:kinase activity"/>
    <property type="evidence" value="ECO:0007669"/>
    <property type="project" value="UniProtKB-KW"/>
</dbReference>
<comment type="pathway">
    <text evidence="2 15">Bacterial outer membrane biogenesis; LPS core biosynthesis.</text>
</comment>
<keyword evidence="8 15" id="KW-0547">Nucleotide-binding</keyword>
<evidence type="ECO:0000256" key="12">
    <source>
        <dbReference type="ARBA" id="ARBA00023136"/>
    </source>
</evidence>
<evidence type="ECO:0000256" key="10">
    <source>
        <dbReference type="ARBA" id="ARBA00022840"/>
    </source>
</evidence>
<dbReference type="Gene3D" id="1.10.510.10">
    <property type="entry name" value="Transferase(Phosphotransferase) domain 1"/>
    <property type="match status" value="1"/>
</dbReference>
<evidence type="ECO:0000313" key="16">
    <source>
        <dbReference type="EMBL" id="QEA38381.1"/>
    </source>
</evidence>
<comment type="catalytic activity">
    <reaction evidence="14 15">
        <text>an alpha-Kdo-(2-&gt;6)-lipid IVA + ATP = a 4-O-phospho-alpha-Kdo-(2-&gt;6)-lipid IVA + ADP + H(+)</text>
        <dbReference type="Rhea" id="RHEA:74271"/>
        <dbReference type="ChEBI" id="CHEBI:15378"/>
        <dbReference type="ChEBI" id="CHEBI:30616"/>
        <dbReference type="ChEBI" id="CHEBI:176428"/>
        <dbReference type="ChEBI" id="CHEBI:193140"/>
        <dbReference type="ChEBI" id="CHEBI:456216"/>
        <dbReference type="EC" id="2.7.1.166"/>
    </reaction>
</comment>
<evidence type="ECO:0000256" key="11">
    <source>
        <dbReference type="ARBA" id="ARBA00022985"/>
    </source>
</evidence>
<evidence type="ECO:0000256" key="13">
    <source>
        <dbReference type="ARBA" id="ARBA00029511"/>
    </source>
</evidence>
<dbReference type="InterPro" id="IPR022826">
    <property type="entry name" value="KDO_kinase"/>
</dbReference>
<keyword evidence="5 15" id="KW-1003">Cell membrane</keyword>
<gene>
    <name evidence="15" type="primary">kdkA</name>
    <name evidence="16" type="ORF">FGL86_04350</name>
</gene>
<evidence type="ECO:0000256" key="9">
    <source>
        <dbReference type="ARBA" id="ARBA00022777"/>
    </source>
</evidence>
<keyword evidence="9 15" id="KW-0418">Kinase</keyword>
<dbReference type="KEGG" id="paur:FGL86_04350"/>
<dbReference type="Pfam" id="PF06293">
    <property type="entry name" value="Kdo"/>
    <property type="match status" value="1"/>
</dbReference>
<evidence type="ECO:0000256" key="1">
    <source>
        <dbReference type="ARBA" id="ARBA00004515"/>
    </source>
</evidence>
<dbReference type="NCBIfam" id="NF002475">
    <property type="entry name" value="PRK01723.1"/>
    <property type="match status" value="1"/>
</dbReference>
<evidence type="ECO:0000256" key="4">
    <source>
        <dbReference type="ARBA" id="ARBA00011988"/>
    </source>
</evidence>
<dbReference type="EMBL" id="CP042382">
    <property type="protein sequence ID" value="QEA38381.1"/>
    <property type="molecule type" value="Genomic_DNA"/>
</dbReference>
<comment type="subcellular location">
    <subcellularLocation>
        <location evidence="1 15">Cell inner membrane</location>
        <topology evidence="1 15">Peripheral membrane protein</topology>
        <orientation evidence="1 15">Cytoplasmic side</orientation>
    </subcellularLocation>
</comment>
<accession>A0A5B8SPX5</accession>
<dbReference type="Proteomes" id="UP000321272">
    <property type="component" value="Chromosome"/>
</dbReference>
<dbReference type="SUPFAM" id="SSF56112">
    <property type="entry name" value="Protein kinase-like (PK-like)"/>
    <property type="match status" value="1"/>
</dbReference>
<keyword evidence="17" id="KW-1185">Reference proteome</keyword>
<keyword evidence="7 15" id="KW-0808">Transferase</keyword>
<dbReference type="GO" id="GO:0005886">
    <property type="term" value="C:plasma membrane"/>
    <property type="evidence" value="ECO:0007669"/>
    <property type="project" value="UniProtKB-SubCell"/>
</dbReference>
<comment type="similarity">
    <text evidence="3 15">Belongs to the protein kinase superfamily. KdkA/RfaP family.</text>
</comment>
<dbReference type="GO" id="GO:0009244">
    <property type="term" value="P:lipopolysaccharide core region biosynthetic process"/>
    <property type="evidence" value="ECO:0007669"/>
    <property type="project" value="UniProtKB-UniRule"/>
</dbReference>
<sequence length="254" mass="28063">MQLATCQVEKAFILYDADALCDGALSNDANSIDDVNNGALIALDRPAPSWFTPDFWRARGAVIGEAPGRGASLFIQVGSRQWVLRPYRRGGMIARLSEADYLWTGLERSRAFRELRLTATLFEQDLPVPRPIAACLWHHGLTYRAALITERLAGATALASRLDQADENLLEKVGEMIQRFHAAGLDHVDLNARNILLDKDDRPWLIDLDRCRLRSPGAWREANLQRLARSLAKFDSPGAIDAIRAGYARGGAGG</sequence>
<keyword evidence="10 15" id="KW-0067">ATP-binding</keyword>
<feature type="active site" evidence="15">
    <location>
        <position position="189"/>
    </location>
</feature>
<dbReference type="HAMAP" id="MF_00521">
    <property type="entry name" value="KDO_kinase"/>
    <property type="match status" value="1"/>
</dbReference>
<organism evidence="16 17">
    <name type="scientific">Pistricoccus aurantiacus</name>
    <dbReference type="NCBI Taxonomy" id="1883414"/>
    <lineage>
        <taxon>Bacteria</taxon>
        <taxon>Pseudomonadati</taxon>
        <taxon>Pseudomonadota</taxon>
        <taxon>Gammaproteobacteria</taxon>
        <taxon>Oceanospirillales</taxon>
        <taxon>Halomonadaceae</taxon>
        <taxon>Pistricoccus</taxon>
    </lineage>
</organism>
<comment type="function">
    <text evidence="15">Catalyzes the ATP-dependent phosphorylation of the 3-deoxy-D-manno-octulosonic acid (Kdo) residue in Kdo-lipid IV(A) at the 4-OH position.</text>
</comment>
<evidence type="ECO:0000256" key="8">
    <source>
        <dbReference type="ARBA" id="ARBA00022741"/>
    </source>
</evidence>
<reference evidence="16 17" key="1">
    <citation type="submission" date="2019-06" db="EMBL/GenBank/DDBJ databases">
        <title>Genome analyses of bacteria isolated from kimchi.</title>
        <authorList>
            <person name="Lee S."/>
            <person name="Ahn S."/>
            <person name="Roh S."/>
        </authorList>
    </citation>
    <scope>NUCLEOTIDE SEQUENCE [LARGE SCALE GENOMIC DNA]</scope>
    <source>
        <strain evidence="16 17">CBA4606</strain>
    </source>
</reference>
<evidence type="ECO:0000256" key="15">
    <source>
        <dbReference type="HAMAP-Rule" id="MF_00521"/>
    </source>
</evidence>
<evidence type="ECO:0000256" key="6">
    <source>
        <dbReference type="ARBA" id="ARBA00022519"/>
    </source>
</evidence>